<evidence type="ECO:0000256" key="1">
    <source>
        <dbReference type="ARBA" id="ARBA00002486"/>
    </source>
</evidence>
<dbReference type="InterPro" id="IPR036388">
    <property type="entry name" value="WH-like_DNA-bd_sf"/>
</dbReference>
<dbReference type="InterPro" id="IPR036390">
    <property type="entry name" value="WH_DNA-bd_sf"/>
</dbReference>
<keyword evidence="3" id="KW-0859">Xylose metabolism</keyword>
<comment type="caution">
    <text evidence="4">The sequence shown here is derived from an EMBL/GenBank/DDBJ whole genome shotgun (WGS) entry which is preliminary data.</text>
</comment>
<dbReference type="PATRIC" id="fig|1302.21.peg.2339"/>
<dbReference type="AlphaFoldDB" id="A0A139MWV3"/>
<evidence type="ECO:0000313" key="4">
    <source>
        <dbReference type="EMBL" id="KXT68245.1"/>
    </source>
</evidence>
<name>A0A139MWV3_STRGN</name>
<evidence type="ECO:0000256" key="2">
    <source>
        <dbReference type="ARBA" id="ARBA00006479"/>
    </source>
</evidence>
<dbReference type="GO" id="GO:0042732">
    <property type="term" value="P:D-xylose metabolic process"/>
    <property type="evidence" value="ECO:0007669"/>
    <property type="project" value="UniProtKB-KW"/>
</dbReference>
<comment type="similarity">
    <text evidence="2">Belongs to the ROK (NagC/XylR) family.</text>
</comment>
<dbReference type="Pfam" id="PF00480">
    <property type="entry name" value="ROK"/>
    <property type="match status" value="1"/>
</dbReference>
<dbReference type="EMBL" id="LQRC01000274">
    <property type="protein sequence ID" value="KXT68245.1"/>
    <property type="molecule type" value="Genomic_DNA"/>
</dbReference>
<gene>
    <name evidence="4" type="ORF">SGODD07_02114</name>
</gene>
<dbReference type="Proteomes" id="UP000070096">
    <property type="component" value="Unassembled WGS sequence"/>
</dbReference>
<accession>A0A139MWV3</accession>
<dbReference type="SUPFAM" id="SSF53067">
    <property type="entry name" value="Actin-like ATPase domain"/>
    <property type="match status" value="1"/>
</dbReference>
<dbReference type="Gene3D" id="3.30.420.40">
    <property type="match status" value="2"/>
</dbReference>
<proteinExistence type="inferred from homology"/>
<dbReference type="InterPro" id="IPR000600">
    <property type="entry name" value="ROK"/>
</dbReference>
<sequence length="322" mass="34986">MAKIRDLKEDNIQRVRACFYQGGNWTKTDLAQQTGISLAGTTNILQTLEVSGEICFIGNASSTGGRKSKLYQLSVNFAHIGTVLLSHPFDRYQIATHAFNLAGETVFEAFVSSKTGSLAEICEAVSILLESDPLMQVLVLSFPGIIGTHGEILSSDFAHLEKSQLLTSLSALTNLPILIENDVNCAVLAYQKEHPDDGNLALLYQPDSDFAGAGLVVDGRLHRGKQGFAGEVGYLNKKGKATKEELLLQITALTVVLAPDAIAYYCPSLEKDIQMTDTGIPQVFHPRLERLTQLDSLVLQGGQELGRLHLLDSQRQTSANLC</sequence>
<dbReference type="PANTHER" id="PTHR18964">
    <property type="entry name" value="ROK (REPRESSOR, ORF, KINASE) FAMILY"/>
    <property type="match status" value="1"/>
</dbReference>
<reference evidence="4 5" key="1">
    <citation type="submission" date="2016-01" db="EMBL/GenBank/DDBJ databases">
        <title>Highly variable Streptococcus oralis are common among viridans streptococci isolated from primates.</title>
        <authorList>
            <person name="Denapaite D."/>
            <person name="Rieger M."/>
            <person name="Koendgen S."/>
            <person name="Brueckner R."/>
            <person name="Ochigava I."/>
            <person name="Kappeler P."/>
            <person name="Maetz-Rensing K."/>
            <person name="Leendertz F."/>
            <person name="Hakenbeck R."/>
        </authorList>
    </citation>
    <scope>NUCLEOTIDE SEQUENCE [LARGE SCALE GENOMIC DNA]</scope>
    <source>
        <strain evidence="4 5">DD07</strain>
    </source>
</reference>
<dbReference type="PANTHER" id="PTHR18964:SF149">
    <property type="entry name" value="BIFUNCTIONAL UDP-N-ACETYLGLUCOSAMINE 2-EPIMERASE_N-ACETYLMANNOSAMINE KINASE"/>
    <property type="match status" value="1"/>
</dbReference>
<dbReference type="SUPFAM" id="SSF46785">
    <property type="entry name" value="Winged helix' DNA-binding domain"/>
    <property type="match status" value="1"/>
</dbReference>
<comment type="function">
    <text evidence="1">Transcriptional repressor of xylose-utilizing enzymes.</text>
</comment>
<organism evidence="4 5">
    <name type="scientific">Streptococcus gordonii</name>
    <dbReference type="NCBI Taxonomy" id="1302"/>
    <lineage>
        <taxon>Bacteria</taxon>
        <taxon>Bacillati</taxon>
        <taxon>Bacillota</taxon>
        <taxon>Bacilli</taxon>
        <taxon>Lactobacillales</taxon>
        <taxon>Streptococcaceae</taxon>
        <taxon>Streptococcus</taxon>
    </lineage>
</organism>
<evidence type="ECO:0000313" key="5">
    <source>
        <dbReference type="Proteomes" id="UP000070096"/>
    </source>
</evidence>
<dbReference type="InterPro" id="IPR043129">
    <property type="entry name" value="ATPase_NBD"/>
</dbReference>
<dbReference type="CDD" id="cd23763">
    <property type="entry name" value="ASKHA_ATPase_ROK"/>
    <property type="match status" value="1"/>
</dbReference>
<keyword evidence="3" id="KW-0119">Carbohydrate metabolism</keyword>
<dbReference type="Gene3D" id="1.10.10.10">
    <property type="entry name" value="Winged helix-like DNA-binding domain superfamily/Winged helix DNA-binding domain"/>
    <property type="match status" value="1"/>
</dbReference>
<protein>
    <submittedName>
        <fullName evidence="4">Putative ROK-family transcriptional regulator</fullName>
    </submittedName>
</protein>
<evidence type="ECO:0000256" key="3">
    <source>
        <dbReference type="ARBA" id="ARBA00022629"/>
    </source>
</evidence>